<dbReference type="Proteomes" id="UP000199427">
    <property type="component" value="Unassembled WGS sequence"/>
</dbReference>
<dbReference type="PROSITE" id="PS50977">
    <property type="entry name" value="HTH_TETR_2"/>
    <property type="match status" value="1"/>
</dbReference>
<evidence type="ECO:0000256" key="2">
    <source>
        <dbReference type="ARBA" id="ARBA00023125"/>
    </source>
</evidence>
<proteinExistence type="predicted"/>
<organism evidence="5 6">
    <name type="scientific">Piscibacillus halophilus</name>
    <dbReference type="NCBI Taxonomy" id="571933"/>
    <lineage>
        <taxon>Bacteria</taxon>
        <taxon>Bacillati</taxon>
        <taxon>Bacillota</taxon>
        <taxon>Bacilli</taxon>
        <taxon>Bacillales</taxon>
        <taxon>Bacillaceae</taxon>
        <taxon>Piscibacillus</taxon>
    </lineage>
</organism>
<evidence type="ECO:0000256" key="3">
    <source>
        <dbReference type="PROSITE-ProRule" id="PRU00335"/>
    </source>
</evidence>
<sequence>MARQKKFTTDELFQMTRRLLLDHGYEGFSFSVLATRLDVSRGTIYKYFENKEDLVTEYMLYEMNKYLEELKGIHQYELFEDQLDFLLDLMFRDQELLQVIEMGQKIPIQESDRAKLNHEKIETLHIDMYQNLADMIKLGKEQGKVREEIPDSLVLGFIFQSITIPNHFGVPPHEWVRSIKDVIRHGMFKELN</sequence>
<dbReference type="GO" id="GO:0003677">
    <property type="term" value="F:DNA binding"/>
    <property type="evidence" value="ECO:0007669"/>
    <property type="project" value="UniProtKB-UniRule"/>
</dbReference>
<evidence type="ECO:0000259" key="4">
    <source>
        <dbReference type="PROSITE" id="PS50977"/>
    </source>
</evidence>
<dbReference type="PANTHER" id="PTHR43479">
    <property type="entry name" value="ACREF/ENVCD OPERON REPRESSOR-RELATED"/>
    <property type="match status" value="1"/>
</dbReference>
<dbReference type="Gene3D" id="1.10.357.10">
    <property type="entry name" value="Tetracycline Repressor, domain 2"/>
    <property type="match status" value="1"/>
</dbReference>
<gene>
    <name evidence="5" type="ORF">SAMN05216362_14516</name>
</gene>
<dbReference type="EMBL" id="FOES01000045">
    <property type="protein sequence ID" value="SER07855.1"/>
    <property type="molecule type" value="Genomic_DNA"/>
</dbReference>
<evidence type="ECO:0000256" key="1">
    <source>
        <dbReference type="ARBA" id="ARBA00022491"/>
    </source>
</evidence>
<dbReference type="RefSeq" id="WP_091775532.1">
    <property type="nucleotide sequence ID" value="NZ_CAESCL010000025.1"/>
</dbReference>
<dbReference type="InterPro" id="IPR050624">
    <property type="entry name" value="HTH-type_Tx_Regulator"/>
</dbReference>
<evidence type="ECO:0000313" key="6">
    <source>
        <dbReference type="Proteomes" id="UP000199427"/>
    </source>
</evidence>
<dbReference type="InterPro" id="IPR001647">
    <property type="entry name" value="HTH_TetR"/>
</dbReference>
<dbReference type="PRINTS" id="PR00455">
    <property type="entry name" value="HTHTETR"/>
</dbReference>
<dbReference type="InterPro" id="IPR009057">
    <property type="entry name" value="Homeodomain-like_sf"/>
</dbReference>
<keyword evidence="1" id="KW-0678">Repressor</keyword>
<dbReference type="SUPFAM" id="SSF46689">
    <property type="entry name" value="Homeodomain-like"/>
    <property type="match status" value="1"/>
</dbReference>
<name>A0A1H9L9P3_9BACI</name>
<keyword evidence="2 3" id="KW-0238">DNA-binding</keyword>
<keyword evidence="6" id="KW-1185">Reference proteome</keyword>
<evidence type="ECO:0000313" key="5">
    <source>
        <dbReference type="EMBL" id="SER07855.1"/>
    </source>
</evidence>
<feature type="DNA-binding region" description="H-T-H motif" evidence="3">
    <location>
        <begin position="29"/>
        <end position="48"/>
    </location>
</feature>
<feature type="domain" description="HTH tetR-type" evidence="4">
    <location>
        <begin position="6"/>
        <end position="66"/>
    </location>
</feature>
<dbReference type="PANTHER" id="PTHR43479:SF11">
    <property type="entry name" value="ACREF_ENVCD OPERON REPRESSOR-RELATED"/>
    <property type="match status" value="1"/>
</dbReference>
<dbReference type="OrthoDB" id="153047at2"/>
<dbReference type="AlphaFoldDB" id="A0A1H9L9P3"/>
<reference evidence="5 6" key="1">
    <citation type="submission" date="2016-10" db="EMBL/GenBank/DDBJ databases">
        <authorList>
            <person name="de Groot N.N."/>
        </authorList>
    </citation>
    <scope>NUCLEOTIDE SEQUENCE [LARGE SCALE GENOMIC DNA]</scope>
    <source>
        <strain evidence="5 6">DSM 21633</strain>
    </source>
</reference>
<dbReference type="STRING" id="571933.SAMN05216362_14516"/>
<protein>
    <submittedName>
        <fullName evidence="5">Transcriptional regulator, TetR family</fullName>
    </submittedName>
</protein>
<accession>A0A1H9L9P3</accession>
<dbReference type="Pfam" id="PF00440">
    <property type="entry name" value="TetR_N"/>
    <property type="match status" value="1"/>
</dbReference>